<dbReference type="HOGENOM" id="CLU_902933_0_0_11"/>
<evidence type="ECO:0000256" key="1">
    <source>
        <dbReference type="SAM" id="MobiDB-lite"/>
    </source>
</evidence>
<dbReference type="AlphaFoldDB" id="N0E4C9"/>
<feature type="region of interest" description="Disordered" evidence="1">
    <location>
        <begin position="233"/>
        <end position="273"/>
    </location>
</feature>
<reference evidence="2 3" key="1">
    <citation type="journal article" date="2013" name="ISME J.">
        <title>A metabolic model for members of the genus Tetrasphaera involved in enhanced biological phosphorus removal.</title>
        <authorList>
            <person name="Kristiansen R."/>
            <person name="Nguyen H.T.T."/>
            <person name="Saunders A.M."/>
            <person name="Nielsen J.L."/>
            <person name="Wimmer R."/>
            <person name="Le V.Q."/>
            <person name="McIlroy S.J."/>
            <person name="Petrovski S."/>
            <person name="Seviour R.J."/>
            <person name="Calteau A."/>
            <person name="Nielsen K.L."/>
            <person name="Nielsen P.H."/>
        </authorList>
    </citation>
    <scope>NUCLEOTIDE SEQUENCE [LARGE SCALE GENOMIC DNA]</scope>
    <source>
        <strain evidence="2 3">Lp2</strain>
    </source>
</reference>
<evidence type="ECO:0000313" key="2">
    <source>
        <dbReference type="EMBL" id="CCH69839.1"/>
    </source>
</evidence>
<dbReference type="STRING" id="1193181.BN10_360046"/>
<comment type="caution">
    <text evidence="2">The sequence shown here is derived from an EMBL/GenBank/DDBJ whole genome shotgun (WGS) entry which is preliminary data.</text>
</comment>
<protein>
    <submittedName>
        <fullName evidence="2">Uncharacterized protein</fullName>
    </submittedName>
</protein>
<dbReference type="Proteomes" id="UP000013167">
    <property type="component" value="Unassembled WGS sequence"/>
</dbReference>
<name>N0E4C9_9MICO</name>
<feature type="compositionally biased region" description="Low complexity" evidence="1">
    <location>
        <begin position="236"/>
        <end position="255"/>
    </location>
</feature>
<keyword evidence="3" id="KW-1185">Reference proteome</keyword>
<organism evidence="2 3">
    <name type="scientific">Phycicoccus elongatus Lp2</name>
    <dbReference type="NCBI Taxonomy" id="1193181"/>
    <lineage>
        <taxon>Bacteria</taxon>
        <taxon>Bacillati</taxon>
        <taxon>Actinomycetota</taxon>
        <taxon>Actinomycetes</taxon>
        <taxon>Micrococcales</taxon>
        <taxon>Intrasporangiaceae</taxon>
        <taxon>Phycicoccus</taxon>
    </lineage>
</organism>
<feature type="region of interest" description="Disordered" evidence="1">
    <location>
        <begin position="1"/>
        <end position="142"/>
    </location>
</feature>
<accession>N0E4C9</accession>
<sequence length="308" mass="32080">MTGPLGQLGGESAEQVPQAHRAERGGSVAPVPRGDDGCRGPQRRDLGGVVACGGGLRGIPHQEGVVGALDESQGAGGHDDRLSVEDAEEDPGVGRGRPVRAELGDDRGRAAAGLGPDPPDLPIPQARARTAPPGTPLAPVPIDAPDRIDPTAPEEGPRCSRCLAVGRLVLDPDLDRLVESAQHDMGSLRAVMDGVETTCTLSNACSNNAQSSPTPSTRVKSCVTECGPRTTSQLRARSSPSAAPIAGPACHLGPAARRRPRGLREPVDPTPTDTHERAFEAITADPAHHRFYGRLGYAASHEGFKRRL</sequence>
<gene>
    <name evidence="2" type="ORF">BN10_360046</name>
</gene>
<evidence type="ECO:0000313" key="3">
    <source>
        <dbReference type="Proteomes" id="UP000013167"/>
    </source>
</evidence>
<proteinExistence type="predicted"/>
<feature type="compositionally biased region" description="Basic and acidic residues" evidence="1">
    <location>
        <begin position="33"/>
        <end position="46"/>
    </location>
</feature>
<dbReference type="EMBL" id="CAIZ01000104">
    <property type="protein sequence ID" value="CCH69839.1"/>
    <property type="molecule type" value="Genomic_DNA"/>
</dbReference>
<feature type="compositionally biased region" description="Basic and acidic residues" evidence="1">
    <location>
        <begin position="262"/>
        <end position="273"/>
    </location>
</feature>
<feature type="compositionally biased region" description="Basic and acidic residues" evidence="1">
    <location>
        <begin position="99"/>
        <end position="109"/>
    </location>
</feature>